<dbReference type="InterPro" id="IPR042099">
    <property type="entry name" value="ANL_N_sf"/>
</dbReference>
<dbReference type="AlphaFoldDB" id="A0A835ZBQ1"/>
<reference evidence="6" key="1">
    <citation type="submission" date="2021-02" db="EMBL/GenBank/DDBJ databases">
        <title>First Annotated Genome of the Yellow-green Alga Tribonema minus.</title>
        <authorList>
            <person name="Mahan K.M."/>
        </authorList>
    </citation>
    <scope>NUCLEOTIDE SEQUENCE</scope>
    <source>
        <strain evidence="6">UTEX B ZZ1240</strain>
    </source>
</reference>
<proteinExistence type="predicted"/>
<dbReference type="SMART" id="SM00823">
    <property type="entry name" value="PKS_PP"/>
    <property type="match status" value="1"/>
</dbReference>
<keyword evidence="1" id="KW-0596">Phosphopantetheine</keyword>
<feature type="region of interest" description="Disordered" evidence="3">
    <location>
        <begin position="1103"/>
        <end position="1126"/>
    </location>
</feature>
<feature type="chain" id="PRO_5032381530" description="Carrier domain-containing protein" evidence="4">
    <location>
        <begin position="24"/>
        <end position="1126"/>
    </location>
</feature>
<dbReference type="Proteomes" id="UP000664859">
    <property type="component" value="Unassembled WGS sequence"/>
</dbReference>
<dbReference type="SUPFAM" id="SSF56801">
    <property type="entry name" value="Acetyl-CoA synthetase-like"/>
    <property type="match status" value="3"/>
</dbReference>
<feature type="domain" description="Carrier" evidence="5">
    <location>
        <begin position="1025"/>
        <end position="1102"/>
    </location>
</feature>
<dbReference type="PANTHER" id="PTHR44845:SF6">
    <property type="entry name" value="BETA-ALANINE-ACTIVATING ENZYME"/>
    <property type="match status" value="1"/>
</dbReference>
<dbReference type="InterPro" id="IPR025110">
    <property type="entry name" value="AMP-bd_C"/>
</dbReference>
<sequence>MPVRGKRLCALHADFAGWATVLAADAVECYYVELPGRGLRMAETPITDANKLIDALITELLTHMDKPFIFFGHSIGAQLAWALLQELGARGLPQPRRLLVSGATPISPADAQLAAIPDAWRDKLLPRGTAPAALEADFAVLRGLARRAGDAAQGGHGKGGGAAAAAHGDGGSGGSGAADCACAIAAYGPGGAEAALRAWSACTVGEMTFYAVEAEPTDMVVEPNPAAETDSDDSVEVPGIPMHRALLQRLDETLRADVQQSRAESVALIERWNAGTFDYPDTACLHELFTQSAAAHPDATAIVYQGKEMTFAEVGAATHDLAARARAAPPPPSRVPSLCITAVLCSVLVLAICTAHASMCLLPPPSSQMTFAEVDAATDDLAAWLAAQGVGVGSIVGIFMEHCEAYALAFIAAHKAGGAYMPLEVGQYIVLSVLSIVSILTEHCEAYALAFIAAHKAGGAYMPLKVVYPEDLLRRVLEEAKPVVVLTKRQFSPRLPAWQLHLDMDDDASAERHVAPSGAATWRAVAAAAPRMAPGRALPTPDSLAYVVMSSGTTGVPKGICCPHRGAVHSYYYRLAGLGFVPKGICCPHRGAVHSYYYRLVKYPYAQGERKACSVLNFLDIKYPYAQGEREACSVFFVWEMLRPLLGGLGDAGSIPVPLYVIPDDIIYNPARLVEYLGANAITRVLFTPSLLQLILDTCSAEQLKAALATMRIIWLCGEVVTVELRDKVAALLPHIQLENLYSISECHDISYANLNALNTHESPKYAPCGTVIPNVKALILDEQMRQLLHTAEHHRAVTHVKALILDEHMRQVPVGVPGRMYIGGPCLALGYLNMPEKTAERFLPNPFRPQETIYDTGDRCRYLPSGSIEVIGRCDFMVKIRGYSVVIGAVEAAISEHPLVSTACVLTEGAEGSMDKKLVAYVVPERWERVPSAQSIQRFVRNKLPPYAIPSVFLLLDAIPINMASGKLDRRRLPSSSSNLARYMPATEIMDGIIEEDKLAKDIPVPTTSGAYVDSSEDAEMPTPSASAMEQLVAEVWARVLKADAATIKPDSDFFDLGGHSLLLVKVASGIVSGVGLEVSMPDLLQNSTLSSLAALLESRSCGAASGSPTGATAALSDTERALAK</sequence>
<feature type="non-terminal residue" evidence="6">
    <location>
        <position position="1126"/>
    </location>
</feature>
<comment type="caution">
    <text evidence="6">The sequence shown here is derived from an EMBL/GenBank/DDBJ whole genome shotgun (WGS) entry which is preliminary data.</text>
</comment>
<dbReference type="InterPro" id="IPR020845">
    <property type="entry name" value="AMP-binding_CS"/>
</dbReference>
<dbReference type="InterPro" id="IPR009081">
    <property type="entry name" value="PP-bd_ACP"/>
</dbReference>
<dbReference type="InterPro" id="IPR020806">
    <property type="entry name" value="PKS_PP-bd"/>
</dbReference>
<dbReference type="Gene3D" id="3.30.300.30">
    <property type="match status" value="1"/>
</dbReference>
<feature type="compositionally biased region" description="Gly residues" evidence="3">
    <location>
        <begin position="152"/>
        <end position="170"/>
    </location>
</feature>
<feature type="region of interest" description="Disordered" evidence="3">
    <location>
        <begin position="151"/>
        <end position="170"/>
    </location>
</feature>
<dbReference type="SUPFAM" id="SSF53474">
    <property type="entry name" value="alpha/beta-Hydrolases"/>
    <property type="match status" value="1"/>
</dbReference>
<evidence type="ECO:0000256" key="3">
    <source>
        <dbReference type="SAM" id="MobiDB-lite"/>
    </source>
</evidence>
<dbReference type="Pfam" id="PF00975">
    <property type="entry name" value="Thioesterase"/>
    <property type="match status" value="1"/>
</dbReference>
<dbReference type="PROSITE" id="PS00455">
    <property type="entry name" value="AMP_BINDING"/>
    <property type="match status" value="1"/>
</dbReference>
<gene>
    <name evidence="6" type="ORF">JKP88DRAFT_302551</name>
</gene>
<dbReference type="PROSITE" id="PS50075">
    <property type="entry name" value="CARRIER"/>
    <property type="match status" value="1"/>
</dbReference>
<dbReference type="SUPFAM" id="SSF47336">
    <property type="entry name" value="ACP-like"/>
    <property type="match status" value="1"/>
</dbReference>
<keyword evidence="2" id="KW-0597">Phosphoprotein</keyword>
<keyword evidence="7" id="KW-1185">Reference proteome</keyword>
<dbReference type="PROSITE" id="PS00012">
    <property type="entry name" value="PHOSPHOPANTETHEINE"/>
    <property type="match status" value="1"/>
</dbReference>
<organism evidence="6 7">
    <name type="scientific">Tribonema minus</name>
    <dbReference type="NCBI Taxonomy" id="303371"/>
    <lineage>
        <taxon>Eukaryota</taxon>
        <taxon>Sar</taxon>
        <taxon>Stramenopiles</taxon>
        <taxon>Ochrophyta</taxon>
        <taxon>PX clade</taxon>
        <taxon>Xanthophyceae</taxon>
        <taxon>Tribonematales</taxon>
        <taxon>Tribonemataceae</taxon>
        <taxon>Tribonema</taxon>
    </lineage>
</organism>
<dbReference type="OrthoDB" id="189763at2759"/>
<dbReference type="PANTHER" id="PTHR44845">
    <property type="entry name" value="CARRIER DOMAIN-CONTAINING PROTEIN"/>
    <property type="match status" value="1"/>
</dbReference>
<dbReference type="Pfam" id="PF00550">
    <property type="entry name" value="PP-binding"/>
    <property type="match status" value="1"/>
</dbReference>
<dbReference type="InterPro" id="IPR045851">
    <property type="entry name" value="AMP-bd_C_sf"/>
</dbReference>
<dbReference type="EMBL" id="JAFCMP010000056">
    <property type="protein sequence ID" value="KAG5189217.1"/>
    <property type="molecule type" value="Genomic_DNA"/>
</dbReference>
<feature type="compositionally biased region" description="Low complexity" evidence="3">
    <location>
        <begin position="1103"/>
        <end position="1116"/>
    </location>
</feature>
<dbReference type="InterPro" id="IPR001031">
    <property type="entry name" value="Thioesterase"/>
</dbReference>
<name>A0A835ZBQ1_9STRA</name>
<dbReference type="InterPro" id="IPR006162">
    <property type="entry name" value="Ppantetheine_attach_site"/>
</dbReference>
<keyword evidence="4" id="KW-0732">Signal</keyword>
<dbReference type="InterPro" id="IPR029058">
    <property type="entry name" value="AB_hydrolase_fold"/>
</dbReference>
<dbReference type="Gene3D" id="3.40.50.1820">
    <property type="entry name" value="alpha/beta hydrolase"/>
    <property type="match status" value="1"/>
</dbReference>
<dbReference type="Pfam" id="PF00501">
    <property type="entry name" value="AMP-binding"/>
    <property type="match status" value="3"/>
</dbReference>
<dbReference type="Gene3D" id="1.10.1200.10">
    <property type="entry name" value="ACP-like"/>
    <property type="match status" value="1"/>
</dbReference>
<evidence type="ECO:0000313" key="6">
    <source>
        <dbReference type="EMBL" id="KAG5189217.1"/>
    </source>
</evidence>
<evidence type="ECO:0000259" key="5">
    <source>
        <dbReference type="PROSITE" id="PS50075"/>
    </source>
</evidence>
<evidence type="ECO:0000313" key="7">
    <source>
        <dbReference type="Proteomes" id="UP000664859"/>
    </source>
</evidence>
<accession>A0A835ZBQ1</accession>
<evidence type="ECO:0000256" key="2">
    <source>
        <dbReference type="ARBA" id="ARBA00022553"/>
    </source>
</evidence>
<protein>
    <recommendedName>
        <fullName evidence="5">Carrier domain-containing protein</fullName>
    </recommendedName>
</protein>
<evidence type="ECO:0000256" key="4">
    <source>
        <dbReference type="SAM" id="SignalP"/>
    </source>
</evidence>
<evidence type="ECO:0000256" key="1">
    <source>
        <dbReference type="ARBA" id="ARBA00022450"/>
    </source>
</evidence>
<dbReference type="Gene3D" id="2.30.38.10">
    <property type="entry name" value="Luciferase, Domain 3"/>
    <property type="match status" value="1"/>
</dbReference>
<feature type="signal peptide" evidence="4">
    <location>
        <begin position="1"/>
        <end position="23"/>
    </location>
</feature>
<dbReference type="GO" id="GO:0031177">
    <property type="term" value="F:phosphopantetheine binding"/>
    <property type="evidence" value="ECO:0007669"/>
    <property type="project" value="InterPro"/>
</dbReference>
<dbReference type="Pfam" id="PF13193">
    <property type="entry name" value="AMP-binding_C"/>
    <property type="match status" value="1"/>
</dbReference>
<dbReference type="InterPro" id="IPR036736">
    <property type="entry name" value="ACP-like_sf"/>
</dbReference>
<dbReference type="InterPro" id="IPR000873">
    <property type="entry name" value="AMP-dep_synth/lig_dom"/>
</dbReference>
<dbReference type="Gene3D" id="3.40.50.12780">
    <property type="entry name" value="N-terminal domain of ligase-like"/>
    <property type="match status" value="4"/>
</dbReference>